<protein>
    <submittedName>
        <fullName evidence="1">Uncharacterized protein</fullName>
    </submittedName>
</protein>
<name>A0ACB9VQL9_CHAAC</name>
<sequence>MMKPQVRNQQSQPTLSSSESAPLADTSVEEETQEDKPTEEEPKTENTRRNWSAHGGAEKENGHLCLLGGP</sequence>
<dbReference type="EMBL" id="CM043808">
    <property type="protein sequence ID" value="KAI4801851.1"/>
    <property type="molecule type" value="Genomic_DNA"/>
</dbReference>
<accession>A0ACB9VQL9</accession>
<proteinExistence type="predicted"/>
<keyword evidence="2" id="KW-1185">Reference proteome</keyword>
<reference evidence="1" key="1">
    <citation type="submission" date="2022-05" db="EMBL/GenBank/DDBJ databases">
        <title>Chromosome-level genome of Chaenocephalus aceratus.</title>
        <authorList>
            <person name="Park H."/>
        </authorList>
    </citation>
    <scope>NUCLEOTIDE SEQUENCE</scope>
    <source>
        <strain evidence="1">KU_202001</strain>
    </source>
</reference>
<dbReference type="Proteomes" id="UP001057452">
    <property type="component" value="Chromosome 24"/>
</dbReference>
<evidence type="ECO:0000313" key="1">
    <source>
        <dbReference type="EMBL" id="KAI4801851.1"/>
    </source>
</evidence>
<organism evidence="1 2">
    <name type="scientific">Chaenocephalus aceratus</name>
    <name type="common">Blackfin icefish</name>
    <name type="synonym">Chaenichthys aceratus</name>
    <dbReference type="NCBI Taxonomy" id="36190"/>
    <lineage>
        <taxon>Eukaryota</taxon>
        <taxon>Metazoa</taxon>
        <taxon>Chordata</taxon>
        <taxon>Craniata</taxon>
        <taxon>Vertebrata</taxon>
        <taxon>Euteleostomi</taxon>
        <taxon>Actinopterygii</taxon>
        <taxon>Neopterygii</taxon>
        <taxon>Teleostei</taxon>
        <taxon>Neoteleostei</taxon>
        <taxon>Acanthomorphata</taxon>
        <taxon>Eupercaria</taxon>
        <taxon>Perciformes</taxon>
        <taxon>Notothenioidei</taxon>
        <taxon>Channichthyidae</taxon>
        <taxon>Chaenocephalus</taxon>
    </lineage>
</organism>
<gene>
    <name evidence="1" type="ORF">KUCAC02_019721</name>
</gene>
<evidence type="ECO:0000313" key="2">
    <source>
        <dbReference type="Proteomes" id="UP001057452"/>
    </source>
</evidence>
<comment type="caution">
    <text evidence="1">The sequence shown here is derived from an EMBL/GenBank/DDBJ whole genome shotgun (WGS) entry which is preliminary data.</text>
</comment>